<dbReference type="Proteomes" id="UP000436858">
    <property type="component" value="Unassembled WGS sequence"/>
</dbReference>
<evidence type="ECO:0000313" key="19">
    <source>
        <dbReference type="Proteomes" id="UP000440614"/>
    </source>
</evidence>
<reference evidence="14" key="4">
    <citation type="submission" date="2021-06" db="EMBL/GenBank/DDBJ databases">
        <title>Interrogation of the integrated mobile genetic elements in gut-associated Bacteroides with a consensus prediction approach.</title>
        <authorList>
            <person name="Campbell D.E."/>
            <person name="Leigh J.R."/>
            <person name="Kim T."/>
            <person name="England W."/>
            <person name="Whitaker R.J."/>
            <person name="Degnan P.H."/>
        </authorList>
    </citation>
    <scope>NUCLEOTIDE SEQUENCE</scope>
    <source>
        <strain evidence="14">VPI-BTDOT2</strain>
    </source>
</reference>
<reference evidence="9 15" key="1">
    <citation type="submission" date="2015-09" db="EMBL/GenBank/DDBJ databases">
        <authorList>
            <consortium name="Pathogen Informatics"/>
        </authorList>
    </citation>
    <scope>NUCLEOTIDE SEQUENCE [LARGE SCALE GENOMIC DNA]</scope>
    <source>
        <strain evidence="9 15">2789STDY5834899</strain>
    </source>
</reference>
<protein>
    <submittedName>
        <fullName evidence="9">RagB/SusD domain protein</fullName>
    </submittedName>
    <submittedName>
        <fullName evidence="13">RagB/SusD family nutrient uptake outer membrane protein</fullName>
    </submittedName>
</protein>
<dbReference type="GeneID" id="60924198"/>
<dbReference type="OMA" id="YMFMERI"/>
<dbReference type="PATRIC" id="fig|818.23.peg.112"/>
<evidence type="ECO:0000313" key="16">
    <source>
        <dbReference type="Proteomes" id="UP000284785"/>
    </source>
</evidence>
<evidence type="ECO:0000256" key="1">
    <source>
        <dbReference type="ARBA" id="ARBA00004442"/>
    </source>
</evidence>
<evidence type="ECO:0000259" key="7">
    <source>
        <dbReference type="Pfam" id="PF07980"/>
    </source>
</evidence>
<dbReference type="SUPFAM" id="SSF48452">
    <property type="entry name" value="TPR-like"/>
    <property type="match status" value="1"/>
</dbReference>
<evidence type="ECO:0000256" key="6">
    <source>
        <dbReference type="SAM" id="SignalP"/>
    </source>
</evidence>
<evidence type="ECO:0000259" key="8">
    <source>
        <dbReference type="Pfam" id="PF14322"/>
    </source>
</evidence>
<comment type="similarity">
    <text evidence="2">Belongs to the SusD family.</text>
</comment>
<dbReference type="Gene3D" id="1.25.40.390">
    <property type="match status" value="1"/>
</dbReference>
<evidence type="ECO:0000256" key="3">
    <source>
        <dbReference type="ARBA" id="ARBA00022729"/>
    </source>
</evidence>
<dbReference type="EMBL" id="CP083681">
    <property type="protein sequence ID" value="UYU73700.1"/>
    <property type="molecule type" value="Genomic_DNA"/>
</dbReference>
<sequence length="644" mass="73171">MKKNTLYLFILLLITGLNTSCNYLDIVPDETATEKDAFANPRAALRYLYSCYGYLPQSNMVQSCMDFTGDETISPFAESYVKFAEGSYDSSNTIISYWNTLFQGIRQCYLLKENIHSVPKISQEEVDLYTAEADFLIAYFHLLLIKCYGPTILVKELPALDTPAENMLGRRPYDECIDWVADLLDDAATRLPATRNSSDYGRATSVIAKSLKARMLLYAASPLFNGNPDYTDFKNPDGEQLMSTTYSEEKYKRAADATWDAIQAASGAGHELYIASTTSNAYPEPTNLTERTLRMTFMDSENYKEVIFPETRKAGAYGIQRKSIPFFPRGSWNGIAPTITMLDRFYTVNGLPIDEDPEFNTNNKLDIVTIPEGTTYAEPGKRTLYMNMNREPRFYAWVAFENGYYECRTDDKRYAYHKFWGAERSEGDKWLTGFLATENCGVRADDGKIVTAARSQNYSKTGYLNKKGVHPGIQATVGTPGPTVEYPWPVIRLAELYLNYAEACVGYGKEGYPEKGMAYLDKVRERAGLKPVLESWANAKVPLTSYDGQCGPDGRVMKIVRQERMIELYQENHNFWDIRRWKMGETYFNVKARGLNILAETMEDFAKIVEIQDKRTFDAPRQYLMPIPAGEVSKNPNMVQNPGY</sequence>
<evidence type="ECO:0000313" key="17">
    <source>
        <dbReference type="Proteomes" id="UP000436825"/>
    </source>
</evidence>
<dbReference type="RefSeq" id="WP_011108583.1">
    <property type="nucleotide sequence ID" value="NZ_BAABZI010000001.1"/>
</dbReference>
<dbReference type="Pfam" id="PF14322">
    <property type="entry name" value="SusD-like_3"/>
    <property type="match status" value="1"/>
</dbReference>
<dbReference type="EMBL" id="QSJP01000018">
    <property type="protein sequence ID" value="RHD84946.1"/>
    <property type="molecule type" value="Genomic_DNA"/>
</dbReference>
<feature type="chain" id="PRO_5014234964" evidence="6">
    <location>
        <begin position="24"/>
        <end position="644"/>
    </location>
</feature>
<feature type="domain" description="SusD-like N-terminal" evidence="8">
    <location>
        <begin position="63"/>
        <end position="217"/>
    </location>
</feature>
<evidence type="ECO:0000256" key="5">
    <source>
        <dbReference type="ARBA" id="ARBA00023237"/>
    </source>
</evidence>
<gene>
    <name evidence="13" type="ORF">DW780_18080</name>
    <name evidence="9" type="ORF">ERS852511_01274</name>
    <name evidence="11" type="ORF">GAN75_22840</name>
    <name evidence="12" type="ORF">GAN91_27760</name>
    <name evidence="10" type="ORF">GAO51_20780</name>
    <name evidence="14" type="ORF">KQP59_11530</name>
</gene>
<dbReference type="AlphaFoldDB" id="A0A0N7I9C5"/>
<keyword evidence="5" id="KW-0998">Cell outer membrane</keyword>
<evidence type="ECO:0000313" key="10">
    <source>
        <dbReference type="EMBL" id="KAB4307708.1"/>
    </source>
</evidence>
<dbReference type="EMBL" id="WCSY01000023">
    <property type="protein sequence ID" value="KAB4307708.1"/>
    <property type="molecule type" value="Genomic_DNA"/>
</dbReference>
<keyword evidence="3 6" id="KW-0732">Signal</keyword>
<dbReference type="Proteomes" id="UP000284785">
    <property type="component" value="Unassembled WGS sequence"/>
</dbReference>
<evidence type="ECO:0000256" key="4">
    <source>
        <dbReference type="ARBA" id="ARBA00023136"/>
    </source>
</evidence>
<dbReference type="EMBL" id="WCRY01000063">
    <property type="protein sequence ID" value="KAB4468975.1"/>
    <property type="molecule type" value="Genomic_DNA"/>
</dbReference>
<reference evidence="13 16" key="2">
    <citation type="submission" date="2018-08" db="EMBL/GenBank/DDBJ databases">
        <title>A genome reference for cultivated species of the human gut microbiota.</title>
        <authorList>
            <person name="Zou Y."/>
            <person name="Xue W."/>
            <person name="Luo G."/>
        </authorList>
    </citation>
    <scope>NUCLEOTIDE SEQUENCE [LARGE SCALE GENOMIC DNA]</scope>
    <source>
        <strain evidence="13 16">AM30-26</strain>
    </source>
</reference>
<comment type="subcellular location">
    <subcellularLocation>
        <location evidence="1">Cell outer membrane</location>
    </subcellularLocation>
</comment>
<dbReference type="SMR" id="A0A0N7I9C5"/>
<reference evidence="17 18" key="3">
    <citation type="journal article" date="2019" name="Nat. Med.">
        <title>A library of human gut bacterial isolates paired with longitudinal multiomics data enables mechanistic microbiome research.</title>
        <authorList>
            <person name="Poyet M."/>
            <person name="Groussin M."/>
            <person name="Gibbons S.M."/>
            <person name="Avila-Pacheco J."/>
            <person name="Jiang X."/>
            <person name="Kearney S.M."/>
            <person name="Perrotta A.R."/>
            <person name="Berdy B."/>
            <person name="Zhao S."/>
            <person name="Lieberman T.D."/>
            <person name="Swanson P.K."/>
            <person name="Smith M."/>
            <person name="Roesemann S."/>
            <person name="Alexander J.E."/>
            <person name="Rich S.A."/>
            <person name="Livny J."/>
            <person name="Vlamakis H."/>
            <person name="Clish C."/>
            <person name="Bullock K."/>
            <person name="Deik A."/>
            <person name="Scott J."/>
            <person name="Pierce K.A."/>
            <person name="Xavier R.J."/>
            <person name="Alm E.J."/>
        </authorList>
    </citation>
    <scope>NUCLEOTIDE SEQUENCE [LARGE SCALE GENOMIC DNA]</scope>
    <source>
        <strain evidence="11 17">BIOML-A160</strain>
        <strain evidence="12 18">BIOML-A162</strain>
        <strain evidence="10 19">BIOML-A188</strain>
    </source>
</reference>
<organism evidence="13 16">
    <name type="scientific">Bacteroides thetaiotaomicron</name>
    <dbReference type="NCBI Taxonomy" id="818"/>
    <lineage>
        <taxon>Bacteria</taxon>
        <taxon>Pseudomonadati</taxon>
        <taxon>Bacteroidota</taxon>
        <taxon>Bacteroidia</taxon>
        <taxon>Bacteroidales</taxon>
        <taxon>Bacteroidaceae</taxon>
        <taxon>Bacteroides</taxon>
    </lineage>
</organism>
<dbReference type="Proteomes" id="UP000440614">
    <property type="component" value="Unassembled WGS sequence"/>
</dbReference>
<dbReference type="Proteomes" id="UP000095576">
    <property type="component" value="Unassembled WGS sequence"/>
</dbReference>
<name>A0A0N7I9C5_BACT4</name>
<evidence type="ECO:0000313" key="18">
    <source>
        <dbReference type="Proteomes" id="UP000436858"/>
    </source>
</evidence>
<keyword evidence="4" id="KW-0472">Membrane</keyword>
<accession>A0A0N7I9C5</accession>
<evidence type="ECO:0000313" key="12">
    <source>
        <dbReference type="EMBL" id="KAB4468975.1"/>
    </source>
</evidence>
<dbReference type="InterPro" id="IPR011990">
    <property type="entry name" value="TPR-like_helical_dom_sf"/>
</dbReference>
<evidence type="ECO:0000256" key="2">
    <source>
        <dbReference type="ARBA" id="ARBA00006275"/>
    </source>
</evidence>
<evidence type="ECO:0000313" key="14">
    <source>
        <dbReference type="EMBL" id="UYU73700.1"/>
    </source>
</evidence>
<dbReference type="InterPro" id="IPR012944">
    <property type="entry name" value="SusD_RagB_dom"/>
</dbReference>
<dbReference type="Proteomes" id="UP001156216">
    <property type="component" value="Chromosome"/>
</dbReference>
<dbReference type="EMBL" id="CZAP01000003">
    <property type="protein sequence ID" value="CUP15179.1"/>
    <property type="molecule type" value="Genomic_DNA"/>
</dbReference>
<feature type="domain" description="RagB/SusD" evidence="7">
    <location>
        <begin position="304"/>
        <end position="644"/>
    </location>
</feature>
<feature type="signal peptide" evidence="6">
    <location>
        <begin position="1"/>
        <end position="23"/>
    </location>
</feature>
<dbReference type="Proteomes" id="UP000436825">
    <property type="component" value="Unassembled WGS sequence"/>
</dbReference>
<dbReference type="KEGG" id="btho:Btheta7330_00106"/>
<dbReference type="EMBL" id="WCRW01000021">
    <property type="protein sequence ID" value="KAB4451592.1"/>
    <property type="molecule type" value="Genomic_DNA"/>
</dbReference>
<evidence type="ECO:0000313" key="13">
    <source>
        <dbReference type="EMBL" id="RHD84946.1"/>
    </source>
</evidence>
<dbReference type="InterPro" id="IPR033985">
    <property type="entry name" value="SusD-like_N"/>
</dbReference>
<evidence type="ECO:0000313" key="15">
    <source>
        <dbReference type="Proteomes" id="UP000095576"/>
    </source>
</evidence>
<evidence type="ECO:0000313" key="9">
    <source>
        <dbReference type="EMBL" id="CUP15179.1"/>
    </source>
</evidence>
<dbReference type="GO" id="GO:0009279">
    <property type="term" value="C:cell outer membrane"/>
    <property type="evidence" value="ECO:0007669"/>
    <property type="project" value="UniProtKB-SubCell"/>
</dbReference>
<proteinExistence type="inferred from homology"/>
<dbReference type="Pfam" id="PF07980">
    <property type="entry name" value="SusD_RagB"/>
    <property type="match status" value="1"/>
</dbReference>
<evidence type="ECO:0000313" key="11">
    <source>
        <dbReference type="EMBL" id="KAB4451592.1"/>
    </source>
</evidence>